<sequence length="244" mass="27092">MTDYDTRKLQCHCCGKTSEHSVLMSSNSFGSRDLDQRPPKMYRWTIASWLQECPYCGYVAPSIDKGDAKARSFLDTAEFRAASLDPAPDPVSRRFLVRAAQHAYDGERRSAFLSTLSAAWVADDSNRPSDAAALRLRAAGHLEGPRITSIDTRLLLLDVLRRASSWEAAEALTAELTAEELDYPFAEIVAFHRDKIAARDDQRHTIGQALEGKPPPPVAVKDPELLKAIARHIKIVPNPRRTGP</sequence>
<evidence type="ECO:0008006" key="3">
    <source>
        <dbReference type="Google" id="ProtNLM"/>
    </source>
</evidence>
<evidence type="ECO:0000313" key="1">
    <source>
        <dbReference type="EMBL" id="MEY9453258.1"/>
    </source>
</evidence>
<protein>
    <recommendedName>
        <fullName evidence="3">DUF2225 domain-containing protein</fullName>
    </recommendedName>
</protein>
<dbReference type="RefSeq" id="WP_049824191.1">
    <property type="nucleotide sequence ID" value="NZ_AP021854.1"/>
</dbReference>
<reference evidence="1 2" key="1">
    <citation type="submission" date="2024-07" db="EMBL/GenBank/DDBJ databases">
        <title>Genomic Encyclopedia of Type Strains, Phase V (KMG-V): Genome sequencing to study the core and pangenomes of soil and plant-associated prokaryotes.</title>
        <authorList>
            <person name="Whitman W."/>
        </authorList>
    </citation>
    <scope>NUCLEOTIDE SEQUENCE [LARGE SCALE GENOMIC DNA]</scope>
    <source>
        <strain evidence="1 2">USDA 152</strain>
    </source>
</reference>
<organism evidence="1 2">
    <name type="scientific">Bradyrhizobium ottawaense</name>
    <dbReference type="NCBI Taxonomy" id="931866"/>
    <lineage>
        <taxon>Bacteria</taxon>
        <taxon>Pseudomonadati</taxon>
        <taxon>Pseudomonadota</taxon>
        <taxon>Alphaproteobacteria</taxon>
        <taxon>Hyphomicrobiales</taxon>
        <taxon>Nitrobacteraceae</taxon>
        <taxon>Bradyrhizobium</taxon>
    </lineage>
</organism>
<dbReference type="EMBL" id="JBGBZJ010000003">
    <property type="protein sequence ID" value="MEY9453258.1"/>
    <property type="molecule type" value="Genomic_DNA"/>
</dbReference>
<accession>A0ABV4FQR1</accession>
<dbReference type="Proteomes" id="UP001565369">
    <property type="component" value="Unassembled WGS sequence"/>
</dbReference>
<gene>
    <name evidence="1" type="ORF">ABIG07_002206</name>
</gene>
<keyword evidence="2" id="KW-1185">Reference proteome</keyword>
<proteinExistence type="predicted"/>
<comment type="caution">
    <text evidence="1">The sequence shown here is derived from an EMBL/GenBank/DDBJ whole genome shotgun (WGS) entry which is preliminary data.</text>
</comment>
<name>A0ABV4FQR1_9BRAD</name>
<evidence type="ECO:0000313" key="2">
    <source>
        <dbReference type="Proteomes" id="UP001565369"/>
    </source>
</evidence>